<gene>
    <name evidence="3" type="ORF">Q8F55_008190</name>
</gene>
<evidence type="ECO:0000256" key="2">
    <source>
        <dbReference type="SAM" id="SignalP"/>
    </source>
</evidence>
<organism evidence="3 4">
    <name type="scientific">Vanrija albida</name>
    <dbReference type="NCBI Taxonomy" id="181172"/>
    <lineage>
        <taxon>Eukaryota</taxon>
        <taxon>Fungi</taxon>
        <taxon>Dikarya</taxon>
        <taxon>Basidiomycota</taxon>
        <taxon>Agaricomycotina</taxon>
        <taxon>Tremellomycetes</taxon>
        <taxon>Trichosporonales</taxon>
        <taxon>Trichosporonaceae</taxon>
        <taxon>Vanrija</taxon>
    </lineage>
</organism>
<dbReference type="Proteomes" id="UP001565368">
    <property type="component" value="Unassembled WGS sequence"/>
</dbReference>
<dbReference type="RefSeq" id="XP_069206430.1">
    <property type="nucleotide sequence ID" value="XM_069356589.1"/>
</dbReference>
<dbReference type="GeneID" id="95989233"/>
<sequence length="107" mass="10420">MVALAALVLSVLAVTAIAQSELNTTSNLHTVSEGVTAHNATGLGGHPLVPPTPPSLGSPIESSTSPTTNASSPLGKTPSGFHSAATPTRLCAAGLLALAVLATAAMI</sequence>
<proteinExistence type="predicted"/>
<evidence type="ECO:0000313" key="4">
    <source>
        <dbReference type="Proteomes" id="UP001565368"/>
    </source>
</evidence>
<feature type="region of interest" description="Disordered" evidence="1">
    <location>
        <begin position="35"/>
        <end position="83"/>
    </location>
</feature>
<reference evidence="3 4" key="1">
    <citation type="submission" date="2023-08" db="EMBL/GenBank/DDBJ databases">
        <title>Annotated Genome Sequence of Vanrija albida AlHP1.</title>
        <authorList>
            <person name="Herzog R."/>
        </authorList>
    </citation>
    <scope>NUCLEOTIDE SEQUENCE [LARGE SCALE GENOMIC DNA]</scope>
    <source>
        <strain evidence="3 4">AlHP1</strain>
    </source>
</reference>
<dbReference type="EMBL" id="JBBXJM010000006">
    <property type="protein sequence ID" value="KAL1406486.1"/>
    <property type="molecule type" value="Genomic_DNA"/>
</dbReference>
<protein>
    <submittedName>
        <fullName evidence="3">Uncharacterized protein</fullName>
    </submittedName>
</protein>
<comment type="caution">
    <text evidence="3">The sequence shown here is derived from an EMBL/GenBank/DDBJ whole genome shotgun (WGS) entry which is preliminary data.</text>
</comment>
<keyword evidence="4" id="KW-1185">Reference proteome</keyword>
<accession>A0ABR3PVX9</accession>
<feature type="chain" id="PRO_5046935301" evidence="2">
    <location>
        <begin position="19"/>
        <end position="107"/>
    </location>
</feature>
<name>A0ABR3PVX9_9TREE</name>
<feature type="compositionally biased region" description="Low complexity" evidence="1">
    <location>
        <begin position="62"/>
        <end position="73"/>
    </location>
</feature>
<evidence type="ECO:0000256" key="1">
    <source>
        <dbReference type="SAM" id="MobiDB-lite"/>
    </source>
</evidence>
<evidence type="ECO:0000313" key="3">
    <source>
        <dbReference type="EMBL" id="KAL1406486.1"/>
    </source>
</evidence>
<feature type="signal peptide" evidence="2">
    <location>
        <begin position="1"/>
        <end position="18"/>
    </location>
</feature>
<keyword evidence="2" id="KW-0732">Signal</keyword>